<dbReference type="Gene3D" id="1.20.140.150">
    <property type="match status" value="3"/>
</dbReference>
<keyword evidence="8 10" id="KW-1133">Transmembrane helix</keyword>
<dbReference type="PRINTS" id="PR01077">
    <property type="entry name" value="CLAUDIN"/>
</dbReference>
<keyword evidence="4" id="KW-0796">Tight junction</keyword>
<feature type="transmembrane region" description="Helical" evidence="10">
    <location>
        <begin position="155"/>
        <end position="179"/>
    </location>
</feature>
<feature type="transmembrane region" description="Helical" evidence="10">
    <location>
        <begin position="379"/>
        <end position="398"/>
    </location>
</feature>
<evidence type="ECO:0000256" key="4">
    <source>
        <dbReference type="ARBA" id="ARBA00022427"/>
    </source>
</evidence>
<feature type="transmembrane region" description="Helical" evidence="10">
    <location>
        <begin position="12"/>
        <end position="34"/>
    </location>
</feature>
<evidence type="ECO:0000256" key="7">
    <source>
        <dbReference type="ARBA" id="ARBA00022949"/>
    </source>
</evidence>
<dbReference type="PANTHER" id="PTHR12002">
    <property type="entry name" value="CLAUDIN"/>
    <property type="match status" value="1"/>
</dbReference>
<name>A0A8X8M4P4_LATMC</name>
<evidence type="ECO:0000256" key="9">
    <source>
        <dbReference type="ARBA" id="ARBA00023136"/>
    </source>
</evidence>
<dbReference type="PROSITE" id="PS01346">
    <property type="entry name" value="CLAUDIN"/>
    <property type="match status" value="1"/>
</dbReference>
<sequence length="427" mass="45159">MKNRVWDTLTPLSSWALICVSIAVSVVAIGLTAVGARCTNFFRDDWLTKANVGLAGGVVFIVAGLLCIIPVSLSAYSIITGFYNPLATDARRGVCLTCGLPMWRETSFVGANIVTAQSVWDGLWLHCILQATGQMQCKRHTQSITMTSDIQAGRAFTLISILVGLLGFIVALLGGGVANCSGAPTDPLQPPTSSSSRKKACLLGGALCVLAGILCLVSVSWSAATTISLYNDPLVAASLKREVGSSIYIGWASSVLLLLGGALICFVCGKKERSKPAYYSYSTNAQFTDSSSGMATLRALVIIAIIAGVFGILLGVVGGKCTNFVEEEREKSKVAIASGIMFIIAGLLVLIPVCWTANTIIRDFYNPIMTNAQRRELGASLYIGWGSAGLLFLGGALLCSSCPPRDENDYDVKYAKARSVDSSKAYV</sequence>
<dbReference type="GO" id="GO:0005886">
    <property type="term" value="C:plasma membrane"/>
    <property type="evidence" value="ECO:0007669"/>
    <property type="project" value="UniProtKB-SubCell"/>
</dbReference>
<accession>A0A8X8M4P4</accession>
<dbReference type="GO" id="GO:0005198">
    <property type="term" value="F:structural molecule activity"/>
    <property type="evidence" value="ECO:0007669"/>
    <property type="project" value="InterPro"/>
</dbReference>
<keyword evidence="9 10" id="KW-0472">Membrane</keyword>
<keyword evidence="5" id="KW-1003">Cell membrane</keyword>
<evidence type="ECO:0000256" key="2">
    <source>
        <dbReference type="ARBA" id="ARBA00004651"/>
    </source>
</evidence>
<feature type="transmembrane region" description="Helical" evidence="10">
    <location>
        <begin position="247"/>
        <end position="269"/>
    </location>
</feature>
<dbReference type="Pfam" id="PF00822">
    <property type="entry name" value="PMP22_Claudin"/>
    <property type="match status" value="2"/>
</dbReference>
<keyword evidence="7" id="KW-0965">Cell junction</keyword>
<evidence type="ECO:0000256" key="3">
    <source>
        <dbReference type="ARBA" id="ARBA00008295"/>
    </source>
</evidence>
<keyword evidence="6 10" id="KW-0812">Transmembrane</keyword>
<dbReference type="InterPro" id="IPR006187">
    <property type="entry name" value="Claudin"/>
</dbReference>
<feature type="transmembrane region" description="Helical" evidence="10">
    <location>
        <begin position="54"/>
        <end position="79"/>
    </location>
</feature>
<feature type="transmembrane region" description="Helical" evidence="10">
    <location>
        <begin position="297"/>
        <end position="316"/>
    </location>
</feature>
<feature type="transmembrane region" description="Helical" evidence="10">
    <location>
        <begin position="200"/>
        <end position="227"/>
    </location>
</feature>
<evidence type="ECO:0000256" key="8">
    <source>
        <dbReference type="ARBA" id="ARBA00022989"/>
    </source>
</evidence>
<evidence type="ECO:0000256" key="6">
    <source>
        <dbReference type="ARBA" id="ARBA00022692"/>
    </source>
</evidence>
<evidence type="ECO:0000256" key="5">
    <source>
        <dbReference type="ARBA" id="ARBA00022475"/>
    </source>
</evidence>
<reference evidence="11" key="1">
    <citation type="submission" date="2021-02" db="EMBL/GenBank/DDBJ databases">
        <authorList>
            <person name="Li J."/>
        </authorList>
    </citation>
    <scope>NUCLEOTIDE SEQUENCE</scope>
</reference>
<gene>
    <name evidence="11" type="primary">cldn28b</name>
</gene>
<dbReference type="InterPro" id="IPR004031">
    <property type="entry name" value="PMP22/EMP/MP20/Claudin"/>
</dbReference>
<dbReference type="InterPro" id="IPR017974">
    <property type="entry name" value="Claudin_CS"/>
</dbReference>
<feature type="transmembrane region" description="Helical" evidence="10">
    <location>
        <begin position="336"/>
        <end position="358"/>
    </location>
</feature>
<proteinExistence type="evidence at transcript level"/>
<evidence type="ECO:0000313" key="11">
    <source>
        <dbReference type="EMBL" id="URX57507.1"/>
    </source>
</evidence>
<organism evidence="11">
    <name type="scientific">Lateolabrax maculatus</name>
    <name type="common">Spotted sea bass</name>
    <dbReference type="NCBI Taxonomy" id="315492"/>
    <lineage>
        <taxon>Eukaryota</taxon>
        <taxon>Metazoa</taxon>
        <taxon>Chordata</taxon>
        <taxon>Craniata</taxon>
        <taxon>Vertebrata</taxon>
        <taxon>Euteleostomi</taxon>
        <taxon>Actinopterygii</taxon>
        <taxon>Neopterygii</taxon>
        <taxon>Teleostei</taxon>
        <taxon>Neoteleostei</taxon>
        <taxon>Acanthomorphata</taxon>
        <taxon>Eupercaria</taxon>
        <taxon>Acropomatiformes</taxon>
        <taxon>Lateolabracidae</taxon>
        <taxon>Lateolabrax</taxon>
    </lineage>
</organism>
<comment type="similarity">
    <text evidence="3">Belongs to the claudin family.</text>
</comment>
<evidence type="ECO:0000256" key="10">
    <source>
        <dbReference type="SAM" id="Phobius"/>
    </source>
</evidence>
<dbReference type="AlphaFoldDB" id="A0A8X8M4P4"/>
<dbReference type="GO" id="GO:0005923">
    <property type="term" value="C:bicellular tight junction"/>
    <property type="evidence" value="ECO:0007669"/>
    <property type="project" value="UniProtKB-SubCell"/>
</dbReference>
<comment type="subcellular location">
    <subcellularLocation>
        <location evidence="1">Cell junction</location>
        <location evidence="1">Tight junction</location>
    </subcellularLocation>
    <subcellularLocation>
        <location evidence="2">Cell membrane</location>
        <topology evidence="2">Multi-pass membrane protein</topology>
    </subcellularLocation>
</comment>
<evidence type="ECO:0000256" key="1">
    <source>
        <dbReference type="ARBA" id="ARBA00004435"/>
    </source>
</evidence>
<protein>
    <submittedName>
        <fullName evidence="11">Claudin 28b</fullName>
    </submittedName>
</protein>
<dbReference type="EMBL" id="MW575181">
    <property type="protein sequence ID" value="URX57507.1"/>
    <property type="molecule type" value="mRNA"/>
</dbReference>